<dbReference type="Proteomes" id="UP000237347">
    <property type="component" value="Unassembled WGS sequence"/>
</dbReference>
<organism evidence="3 4">
    <name type="scientific">Quercus suber</name>
    <name type="common">Cork oak</name>
    <dbReference type="NCBI Taxonomy" id="58331"/>
    <lineage>
        <taxon>Eukaryota</taxon>
        <taxon>Viridiplantae</taxon>
        <taxon>Streptophyta</taxon>
        <taxon>Embryophyta</taxon>
        <taxon>Tracheophyta</taxon>
        <taxon>Spermatophyta</taxon>
        <taxon>Magnoliopsida</taxon>
        <taxon>eudicotyledons</taxon>
        <taxon>Gunneridae</taxon>
        <taxon>Pentapetalae</taxon>
        <taxon>rosids</taxon>
        <taxon>fabids</taxon>
        <taxon>Fagales</taxon>
        <taxon>Fagaceae</taxon>
        <taxon>Quercus</taxon>
    </lineage>
</organism>
<dbReference type="GO" id="GO:0051082">
    <property type="term" value="F:unfolded protein binding"/>
    <property type="evidence" value="ECO:0007669"/>
    <property type="project" value="TreeGrafter"/>
</dbReference>
<protein>
    <submittedName>
        <fullName evidence="3">Prefoldin subunit 4</fullName>
    </submittedName>
</protein>
<evidence type="ECO:0000256" key="2">
    <source>
        <dbReference type="SAM" id="MobiDB-lite"/>
    </source>
</evidence>
<dbReference type="GO" id="GO:0006457">
    <property type="term" value="P:protein folding"/>
    <property type="evidence" value="ECO:0007669"/>
    <property type="project" value="InterPro"/>
</dbReference>
<dbReference type="AlphaFoldDB" id="A0AAW0LJL7"/>
<reference evidence="3 4" key="1">
    <citation type="journal article" date="2018" name="Sci. Data">
        <title>The draft genome sequence of cork oak.</title>
        <authorList>
            <person name="Ramos A.M."/>
            <person name="Usie A."/>
            <person name="Barbosa P."/>
            <person name="Barros P.M."/>
            <person name="Capote T."/>
            <person name="Chaves I."/>
            <person name="Simoes F."/>
            <person name="Abreu I."/>
            <person name="Carrasquinho I."/>
            <person name="Faro C."/>
            <person name="Guimaraes J.B."/>
            <person name="Mendonca D."/>
            <person name="Nobrega F."/>
            <person name="Rodrigues L."/>
            <person name="Saibo N.J.M."/>
            <person name="Varela M.C."/>
            <person name="Egas C."/>
            <person name="Matos J."/>
            <person name="Miguel C.M."/>
            <person name="Oliveira M.M."/>
            <person name="Ricardo C.P."/>
            <person name="Goncalves S."/>
        </authorList>
    </citation>
    <scope>NUCLEOTIDE SEQUENCE [LARGE SCALE GENOMIC DNA]</scope>
    <source>
        <strain evidence="4">cv. HL8</strain>
    </source>
</reference>
<gene>
    <name evidence="3" type="primary">VIP3_2</name>
    <name evidence="3" type="ORF">CFP56_041043</name>
</gene>
<feature type="region of interest" description="Disordered" evidence="2">
    <location>
        <begin position="1"/>
        <end position="30"/>
    </location>
</feature>
<dbReference type="GO" id="GO:0005737">
    <property type="term" value="C:cytoplasm"/>
    <property type="evidence" value="ECO:0007669"/>
    <property type="project" value="TreeGrafter"/>
</dbReference>
<dbReference type="PANTHER" id="PTHR21100">
    <property type="entry name" value="PREFOLDIN SUBUNIT 4"/>
    <property type="match status" value="1"/>
</dbReference>
<accession>A0AAW0LJL7</accession>
<dbReference type="PANTHER" id="PTHR21100:SF9">
    <property type="entry name" value="PREFOLDIN SUBUNIT 4"/>
    <property type="match status" value="1"/>
</dbReference>
<sequence length="105" mass="11855">MSSDASLESVPTKIKPNKGGGSETEVTGEDQQNINKFGRLNNRFHELEVEIKVAKGAKDFYMSHLRPFLLKHQAILDQIVDFIYSQLVENIGATFTWSLEMEALL</sequence>
<proteinExistence type="predicted"/>
<evidence type="ECO:0000256" key="1">
    <source>
        <dbReference type="ARBA" id="ARBA00023186"/>
    </source>
</evidence>
<evidence type="ECO:0000313" key="3">
    <source>
        <dbReference type="EMBL" id="KAK7851810.1"/>
    </source>
</evidence>
<evidence type="ECO:0000313" key="4">
    <source>
        <dbReference type="Proteomes" id="UP000237347"/>
    </source>
</evidence>
<keyword evidence="1" id="KW-0143">Chaperone</keyword>
<keyword evidence="4" id="KW-1185">Reference proteome</keyword>
<dbReference type="GO" id="GO:0016272">
    <property type="term" value="C:prefoldin complex"/>
    <property type="evidence" value="ECO:0007669"/>
    <property type="project" value="InterPro"/>
</dbReference>
<comment type="caution">
    <text evidence="3">The sequence shown here is derived from an EMBL/GenBank/DDBJ whole genome shotgun (WGS) entry which is preliminary data.</text>
</comment>
<name>A0AAW0LJL7_QUESU</name>
<dbReference type="EMBL" id="PKMF04000083">
    <property type="protein sequence ID" value="KAK7851810.1"/>
    <property type="molecule type" value="Genomic_DNA"/>
</dbReference>
<dbReference type="InterPro" id="IPR016661">
    <property type="entry name" value="PFDN4"/>
</dbReference>